<evidence type="ECO:0000313" key="2">
    <source>
        <dbReference type="EMBL" id="MEE1885746.1"/>
    </source>
</evidence>
<feature type="signal peptide" evidence="1">
    <location>
        <begin position="1"/>
        <end position="21"/>
    </location>
</feature>
<evidence type="ECO:0008006" key="4">
    <source>
        <dbReference type="Google" id="ProtNLM"/>
    </source>
</evidence>
<feature type="chain" id="PRO_5047024012" description="Lipoprotein" evidence="1">
    <location>
        <begin position="22"/>
        <end position="199"/>
    </location>
</feature>
<dbReference type="RefSeq" id="WP_330146641.1">
    <property type="nucleotide sequence ID" value="NZ_JAZDQU010000002.1"/>
</dbReference>
<gene>
    <name evidence="2" type="ORF">VRU49_09990</name>
</gene>
<accession>A0ABU7H359</accession>
<dbReference type="EMBL" id="JAZDQU010000002">
    <property type="protein sequence ID" value="MEE1885746.1"/>
    <property type="molecule type" value="Genomic_DNA"/>
</dbReference>
<evidence type="ECO:0000256" key="1">
    <source>
        <dbReference type="SAM" id="SignalP"/>
    </source>
</evidence>
<organism evidence="2 3">
    <name type="scientific">Pedobacter flavus</name>
    <dbReference type="NCBI Taxonomy" id="3113906"/>
    <lineage>
        <taxon>Bacteria</taxon>
        <taxon>Pseudomonadati</taxon>
        <taxon>Bacteroidota</taxon>
        <taxon>Sphingobacteriia</taxon>
        <taxon>Sphingobacteriales</taxon>
        <taxon>Sphingobacteriaceae</taxon>
        <taxon>Pedobacter</taxon>
    </lineage>
</organism>
<proteinExistence type="predicted"/>
<protein>
    <recommendedName>
        <fullName evidence="4">Lipoprotein</fullName>
    </recommendedName>
</protein>
<sequence length="199" mass="22889">MKKYIKLIVFFNIILMMFACGGDKQSTEQSQTNVAPQSKNPFHFYKKVEIRPGLDFEAISWGNSNDSVGGVSILMSDSLHSKFKALSLEREGKIKGFWNLDLDTDGNPELYVELLSNKNQSDLLVYEFEDNEFRKITFPSLPTKFKNDYLGNDKFNIKSGELFRTFTIKSDSLNTPNKEILIQYKIQNNNFSSKQIENP</sequence>
<comment type="caution">
    <text evidence="2">The sequence shown here is derived from an EMBL/GenBank/DDBJ whole genome shotgun (WGS) entry which is preliminary data.</text>
</comment>
<dbReference type="PROSITE" id="PS51257">
    <property type="entry name" value="PROKAR_LIPOPROTEIN"/>
    <property type="match status" value="1"/>
</dbReference>
<evidence type="ECO:0000313" key="3">
    <source>
        <dbReference type="Proteomes" id="UP001337681"/>
    </source>
</evidence>
<keyword evidence="3" id="KW-1185">Reference proteome</keyword>
<keyword evidence="1" id="KW-0732">Signal</keyword>
<name>A0ABU7H359_9SPHI</name>
<dbReference type="Proteomes" id="UP001337681">
    <property type="component" value="Unassembled WGS sequence"/>
</dbReference>
<reference evidence="2 3" key="1">
    <citation type="submission" date="2024-01" db="EMBL/GenBank/DDBJ databases">
        <title>Pedobacter sp. nov., isolated from oil-contaminated soil.</title>
        <authorList>
            <person name="Le N.T.T."/>
        </authorList>
    </citation>
    <scope>NUCLEOTIDE SEQUENCE [LARGE SCALE GENOMIC DNA]</scope>
    <source>
        <strain evidence="2 3">VNH31</strain>
    </source>
</reference>